<protein>
    <submittedName>
        <fullName evidence="2">Uncharacterized protein</fullName>
    </submittedName>
</protein>
<evidence type="ECO:0000313" key="2">
    <source>
        <dbReference type="EMBL" id="KAF0299484.1"/>
    </source>
</evidence>
<reference evidence="2 3" key="1">
    <citation type="submission" date="2019-07" db="EMBL/GenBank/DDBJ databases">
        <title>Draft genome assembly of a fouling barnacle, Amphibalanus amphitrite (Darwin, 1854): The first reference genome for Thecostraca.</title>
        <authorList>
            <person name="Kim W."/>
        </authorList>
    </citation>
    <scope>NUCLEOTIDE SEQUENCE [LARGE SCALE GENOMIC DNA]</scope>
    <source>
        <strain evidence="2">SNU_AA5</strain>
        <tissue evidence="2">Soma without cirri and trophi</tissue>
    </source>
</reference>
<dbReference type="InterPro" id="IPR052976">
    <property type="entry name" value="Scoloptoxin-like"/>
</dbReference>
<dbReference type="PANTHER" id="PTHR22933:SF42">
    <property type="entry name" value="FI18455P1-RELATED"/>
    <property type="match status" value="1"/>
</dbReference>
<dbReference type="PANTHER" id="PTHR22933">
    <property type="entry name" value="FI18007P1-RELATED"/>
    <property type="match status" value="1"/>
</dbReference>
<name>A0A6A4W6X5_AMPAM</name>
<sequence>MLTVKRQLSSQEPLVTYQSVPKTSFSCDLVGPGYYADMETQCQVFVCDWSTNVDCPSSRDFYSLNSRIGSDEPFHTDVFVGGRLGGSTNRRPGGSTDRLARISSIPDGQLGSQSQARLKAVKPDGAKQKFDTTSNIRPPLSSPELPNSILGAFSLPEIDEYGPEPPTTAPPRLPPMNLLPLSDEPPPPTTESRLPSTTESYGVLDEGEDRESSAPPANRRELGLTRRLNIGENINEIEVERKPNQRPSEEPTTSETDRFQYNFDSVRNTLQDRLKNVEPFDVPADTLATSDRATVATQRGSSGGSVALLAPWLFSLAEVPM</sequence>
<dbReference type="Proteomes" id="UP000440578">
    <property type="component" value="Unassembled WGS sequence"/>
</dbReference>
<feature type="compositionally biased region" description="Pro residues" evidence="1">
    <location>
        <begin position="163"/>
        <end position="174"/>
    </location>
</feature>
<proteinExistence type="predicted"/>
<comment type="caution">
    <text evidence="2">The sequence shown here is derived from an EMBL/GenBank/DDBJ whole genome shotgun (WGS) entry which is preliminary data.</text>
</comment>
<feature type="region of interest" description="Disordered" evidence="1">
    <location>
        <begin position="121"/>
        <end position="223"/>
    </location>
</feature>
<accession>A0A6A4W6X5</accession>
<dbReference type="OrthoDB" id="6363509at2759"/>
<keyword evidence="3" id="KW-1185">Reference proteome</keyword>
<gene>
    <name evidence="2" type="ORF">FJT64_027745</name>
</gene>
<feature type="compositionally biased region" description="Polar residues" evidence="1">
    <location>
        <begin position="190"/>
        <end position="200"/>
    </location>
</feature>
<organism evidence="2 3">
    <name type="scientific">Amphibalanus amphitrite</name>
    <name type="common">Striped barnacle</name>
    <name type="synonym">Balanus amphitrite</name>
    <dbReference type="NCBI Taxonomy" id="1232801"/>
    <lineage>
        <taxon>Eukaryota</taxon>
        <taxon>Metazoa</taxon>
        <taxon>Ecdysozoa</taxon>
        <taxon>Arthropoda</taxon>
        <taxon>Crustacea</taxon>
        <taxon>Multicrustacea</taxon>
        <taxon>Cirripedia</taxon>
        <taxon>Thoracica</taxon>
        <taxon>Thoracicalcarea</taxon>
        <taxon>Balanomorpha</taxon>
        <taxon>Balanoidea</taxon>
        <taxon>Balanidae</taxon>
        <taxon>Amphibalaninae</taxon>
        <taxon>Amphibalanus</taxon>
    </lineage>
</organism>
<evidence type="ECO:0000256" key="1">
    <source>
        <dbReference type="SAM" id="MobiDB-lite"/>
    </source>
</evidence>
<evidence type="ECO:0000313" key="3">
    <source>
        <dbReference type="Proteomes" id="UP000440578"/>
    </source>
</evidence>
<dbReference type="AlphaFoldDB" id="A0A6A4W6X5"/>
<feature type="compositionally biased region" description="Basic and acidic residues" evidence="1">
    <location>
        <begin position="121"/>
        <end position="130"/>
    </location>
</feature>
<dbReference type="EMBL" id="VIIS01001360">
    <property type="protein sequence ID" value="KAF0299484.1"/>
    <property type="molecule type" value="Genomic_DNA"/>
</dbReference>